<dbReference type="SUPFAM" id="SSF55469">
    <property type="entry name" value="FMN-dependent nitroreductase-like"/>
    <property type="match status" value="2"/>
</dbReference>
<dbReference type="EMBL" id="BAABHK010000026">
    <property type="protein sequence ID" value="GAA4639263.1"/>
    <property type="molecule type" value="Genomic_DNA"/>
</dbReference>
<dbReference type="RefSeq" id="WP_345442780.1">
    <property type="nucleotide sequence ID" value="NZ_BAABHK010000026.1"/>
</dbReference>
<organism evidence="2 3">
    <name type="scientific">Actinoallomurus vinaceus</name>
    <dbReference type="NCBI Taxonomy" id="1080074"/>
    <lineage>
        <taxon>Bacteria</taxon>
        <taxon>Bacillati</taxon>
        <taxon>Actinomycetota</taxon>
        <taxon>Actinomycetes</taxon>
        <taxon>Streptosporangiales</taxon>
        <taxon>Thermomonosporaceae</taxon>
        <taxon>Actinoallomurus</taxon>
    </lineage>
</organism>
<comment type="caution">
    <text evidence="2">The sequence shown here is derived from an EMBL/GenBank/DDBJ whole genome shotgun (WGS) entry which is preliminary data.</text>
</comment>
<feature type="region of interest" description="Disordered" evidence="1">
    <location>
        <begin position="192"/>
        <end position="216"/>
    </location>
</feature>
<dbReference type="Proteomes" id="UP001501442">
    <property type="component" value="Unassembled WGS sequence"/>
</dbReference>
<keyword evidence="3" id="KW-1185">Reference proteome</keyword>
<proteinExistence type="predicted"/>
<dbReference type="InterPro" id="IPR000415">
    <property type="entry name" value="Nitroreductase-like"/>
</dbReference>
<evidence type="ECO:0000256" key="1">
    <source>
        <dbReference type="SAM" id="MobiDB-lite"/>
    </source>
</evidence>
<sequence length="332" mass="36605">MIEPPDTPERGEVLQRLVEAAVWAPSAHDTRPWWFDTHGETVTLHADTDRCLNVVDPHGREMLISCGAALFTLRLAVRRLGRRPEVRMASDPDRPGLIADVSLGPPQPVTDEDRQLYEQVERRRTHRGGFRASAMPVGLLQALRADACAEHVSLRIVADPRMRVALAALSDAAEQVQRMDPAYVAEVARWAPPPGSERPDAVHEEACPRDPDDTEPHVAERDFARGQGWGMTGGEPREATGVVALLTTAGDGRTDWLRAGQALQRVLLRAAEDDVSAAFHTQVLEVPELREFIRTRFCDATYPQMIMRLGMADAEFAGARRPAAADIVADDL</sequence>
<dbReference type="NCBIfam" id="NF047509">
    <property type="entry name" value="Rv3131_FMN_oxido"/>
    <property type="match status" value="1"/>
</dbReference>
<accession>A0ABP8USX5</accession>
<gene>
    <name evidence="2" type="ORF">GCM10023196_100210</name>
</gene>
<name>A0ABP8USX5_9ACTN</name>
<feature type="region of interest" description="Disordered" evidence="1">
    <location>
        <begin position="87"/>
        <end position="110"/>
    </location>
</feature>
<evidence type="ECO:0000313" key="2">
    <source>
        <dbReference type="EMBL" id="GAA4639263.1"/>
    </source>
</evidence>
<dbReference type="Gene3D" id="3.40.109.10">
    <property type="entry name" value="NADH Oxidase"/>
    <property type="match status" value="1"/>
</dbReference>
<reference evidence="3" key="1">
    <citation type="journal article" date="2019" name="Int. J. Syst. Evol. Microbiol.">
        <title>The Global Catalogue of Microorganisms (GCM) 10K type strain sequencing project: providing services to taxonomists for standard genome sequencing and annotation.</title>
        <authorList>
            <consortium name="The Broad Institute Genomics Platform"/>
            <consortium name="The Broad Institute Genome Sequencing Center for Infectious Disease"/>
            <person name="Wu L."/>
            <person name="Ma J."/>
        </authorList>
    </citation>
    <scope>NUCLEOTIDE SEQUENCE [LARGE SCALE GENOMIC DNA]</scope>
    <source>
        <strain evidence="3">JCM 17939</strain>
    </source>
</reference>
<evidence type="ECO:0000313" key="3">
    <source>
        <dbReference type="Proteomes" id="UP001501442"/>
    </source>
</evidence>
<feature type="compositionally biased region" description="Basic and acidic residues" evidence="1">
    <location>
        <begin position="197"/>
        <end position="216"/>
    </location>
</feature>
<protein>
    <submittedName>
        <fullName evidence="2">Nitroreductase family protein</fullName>
    </submittedName>
</protein>